<sequence length="402" mass="42699">MKAIGVISSSVPSFSGAGGKDGYGHSRKAAESFSSSSSSFTGIGLGLRRVCRKTRKFVGLSGHEFRRSDHLDYYSSGGGNIRCGGGCGGKKEKDMNKNEKEHKATKKMMKKRLKMLEGLSRDLSMFSSGGMNFGFADNTVFDEVKANTIAEAAEVLQGQIKQLIAKDTELKMTRKGEKMRSQMQTMPEYGLSSSSMSSTSSDSSDNECGQVVDMKEENFLKPVIEHESVALPGLLAEEKVVTNSQTPILDVLSVIQSSETQERTSTMGACVEIGSSGSSEQGYCIGSGGFFRDYVDNVSSIDECLAAGVSPKKIEVCMGGKCKKSGAAALLGELQRLVGIEGAVSGCKCMGKCRDGPNVRILKGPSESVTNPLCIGVGLEDVDLIVSNFFGDSSERSLAATS</sequence>
<accession>A0A6P6WME3</accession>
<dbReference type="GeneID" id="113733814"/>
<dbReference type="SUPFAM" id="SSF52833">
    <property type="entry name" value="Thioredoxin-like"/>
    <property type="match status" value="1"/>
</dbReference>
<dbReference type="OrthoDB" id="913780at2759"/>
<reference evidence="2" key="1">
    <citation type="journal article" date="2025" name="Foods">
        <title>Unveiling the Microbial Signatures of Arabica Coffee Cherries: Insights into Ripeness Specific Diversity, Functional Traits, and Implications for Quality and Safety.</title>
        <authorList>
            <consortium name="RefSeq"/>
            <person name="Tenea G.N."/>
            <person name="Cifuentes V."/>
            <person name="Reyes P."/>
            <person name="Cevallos-Vallejos M."/>
        </authorList>
    </citation>
    <scope>NUCLEOTIDE SEQUENCE [LARGE SCALE GENOMIC DNA]</scope>
</reference>
<dbReference type="CDD" id="cd02980">
    <property type="entry name" value="TRX_Fd_family"/>
    <property type="match status" value="1"/>
</dbReference>
<reference evidence="3" key="2">
    <citation type="submission" date="2025-08" db="UniProtKB">
        <authorList>
            <consortium name="RefSeq"/>
        </authorList>
    </citation>
    <scope>IDENTIFICATION</scope>
    <source>
        <tissue evidence="3">Leaves</tissue>
    </source>
</reference>
<dbReference type="Gene3D" id="3.40.30.10">
    <property type="entry name" value="Glutaredoxin"/>
    <property type="match status" value="1"/>
</dbReference>
<dbReference type="AlphaFoldDB" id="A0A6P6WME3"/>
<name>A0A6P6WME3_COFAR</name>
<dbReference type="InterPro" id="IPR036249">
    <property type="entry name" value="Thioredoxin-like_sf"/>
</dbReference>
<evidence type="ECO:0000313" key="2">
    <source>
        <dbReference type="Proteomes" id="UP001652660"/>
    </source>
</evidence>
<dbReference type="Proteomes" id="UP001652660">
    <property type="component" value="Chromosome 3c"/>
</dbReference>
<proteinExistence type="predicted"/>
<dbReference type="RefSeq" id="XP_027115786.1">
    <property type="nucleotide sequence ID" value="XM_027259985.2"/>
</dbReference>
<protein>
    <submittedName>
        <fullName evidence="3">Diacylglycerol O-acyltransferase 3</fullName>
    </submittedName>
</protein>
<keyword evidence="2" id="KW-1185">Reference proteome</keyword>
<feature type="region of interest" description="Disordered" evidence="1">
    <location>
        <begin position="174"/>
        <end position="208"/>
    </location>
</feature>
<feature type="compositionally biased region" description="Low complexity" evidence="1">
    <location>
        <begin position="192"/>
        <end position="203"/>
    </location>
</feature>
<organism evidence="2 3">
    <name type="scientific">Coffea arabica</name>
    <name type="common">Arabian coffee</name>
    <dbReference type="NCBI Taxonomy" id="13443"/>
    <lineage>
        <taxon>Eukaryota</taxon>
        <taxon>Viridiplantae</taxon>
        <taxon>Streptophyta</taxon>
        <taxon>Embryophyta</taxon>
        <taxon>Tracheophyta</taxon>
        <taxon>Spermatophyta</taxon>
        <taxon>Magnoliopsida</taxon>
        <taxon>eudicotyledons</taxon>
        <taxon>Gunneridae</taxon>
        <taxon>Pentapetalae</taxon>
        <taxon>asterids</taxon>
        <taxon>lamiids</taxon>
        <taxon>Gentianales</taxon>
        <taxon>Rubiaceae</taxon>
        <taxon>Ixoroideae</taxon>
        <taxon>Gardenieae complex</taxon>
        <taxon>Bertiereae - Coffeeae clade</taxon>
        <taxon>Coffeeae</taxon>
        <taxon>Coffea</taxon>
    </lineage>
</organism>
<gene>
    <name evidence="3" type="primary">LOC113733814</name>
</gene>
<evidence type="ECO:0000313" key="3">
    <source>
        <dbReference type="RefSeq" id="XP_027115786.1"/>
    </source>
</evidence>
<evidence type="ECO:0000256" key="1">
    <source>
        <dbReference type="SAM" id="MobiDB-lite"/>
    </source>
</evidence>